<dbReference type="NCBIfam" id="TIGR00254">
    <property type="entry name" value="GGDEF"/>
    <property type="match status" value="1"/>
</dbReference>
<reference evidence="7 10" key="1">
    <citation type="submission" date="2009-10" db="EMBL/GenBank/DDBJ databases">
        <title>Complete sequence of Fibrobacter succinogenes subsp. succinogenes S85.</title>
        <authorList>
            <consortium name="US DOE Joint Genome Institute"/>
            <person name="Lucas S."/>
            <person name="Copeland A."/>
            <person name="Lapidus A."/>
            <person name="Glavina del Rio T."/>
            <person name="Tice H."/>
            <person name="Bruce D."/>
            <person name="Goodwin L."/>
            <person name="Pitluck S."/>
            <person name="Chertkov O."/>
            <person name="Detter J.C."/>
            <person name="Han C."/>
            <person name="Tapia R."/>
            <person name="Larimer F."/>
            <person name="Land M."/>
            <person name="Hauser L."/>
            <person name="Kyrpides N."/>
            <person name="Mikhailova N."/>
            <person name="Weimer P.J."/>
            <person name="Stevenson D.M."/>
            <person name="Boyum J."/>
            <person name="Brumm P.I."/>
            <person name="Mead D."/>
        </authorList>
    </citation>
    <scope>NUCLEOTIDE SEQUENCE [LARGE SCALE GENOMIC DNA]</scope>
    <source>
        <strain evidence="10">ATCC 19169 / S85</strain>
        <strain evidence="7">S85</strain>
    </source>
</reference>
<dbReference type="HOGENOM" id="CLU_481246_0_0_0"/>
<dbReference type="InterPro" id="IPR050469">
    <property type="entry name" value="Diguanylate_Cyclase"/>
</dbReference>
<gene>
    <name evidence="7" type="ordered locus">Fisuc_0618</name>
    <name evidence="8" type="ordered locus">FSU_1048</name>
</gene>
<dbReference type="InterPro" id="IPR000160">
    <property type="entry name" value="GGDEF_dom"/>
</dbReference>
<evidence type="ECO:0000256" key="3">
    <source>
        <dbReference type="SAM" id="Coils"/>
    </source>
</evidence>
<feature type="transmembrane region" description="Helical" evidence="4">
    <location>
        <begin position="289"/>
        <end position="307"/>
    </location>
</feature>
<dbReference type="KEGG" id="fsc:FSU_1048"/>
<dbReference type="InterPro" id="IPR003660">
    <property type="entry name" value="HAMP_dom"/>
</dbReference>
<feature type="transmembrane region" description="Helical" evidence="4">
    <location>
        <begin position="12"/>
        <end position="35"/>
    </location>
</feature>
<dbReference type="GO" id="GO:0052621">
    <property type="term" value="F:diguanylate cyclase activity"/>
    <property type="evidence" value="ECO:0007669"/>
    <property type="project" value="UniProtKB-EC"/>
</dbReference>
<keyword evidence="10" id="KW-1185">Reference proteome</keyword>
<dbReference type="FunFam" id="3.30.70.270:FF:000001">
    <property type="entry name" value="Diguanylate cyclase domain protein"/>
    <property type="match status" value="1"/>
</dbReference>
<dbReference type="AlphaFoldDB" id="C9RM68"/>
<evidence type="ECO:0000313" key="10">
    <source>
        <dbReference type="Proteomes" id="UP000001497"/>
    </source>
</evidence>
<dbReference type="SUPFAM" id="SSF158472">
    <property type="entry name" value="HAMP domain-like"/>
    <property type="match status" value="1"/>
</dbReference>
<keyword evidence="4" id="KW-0472">Membrane</keyword>
<evidence type="ECO:0000313" key="8">
    <source>
        <dbReference type="EMBL" id="ADL27122.1"/>
    </source>
</evidence>
<keyword evidence="3" id="KW-0175">Coiled coil</keyword>
<comment type="catalytic activity">
    <reaction evidence="2">
        <text>2 GTP = 3',3'-c-di-GMP + 2 diphosphate</text>
        <dbReference type="Rhea" id="RHEA:24898"/>
        <dbReference type="ChEBI" id="CHEBI:33019"/>
        <dbReference type="ChEBI" id="CHEBI:37565"/>
        <dbReference type="ChEBI" id="CHEBI:58805"/>
        <dbReference type="EC" id="2.7.7.65"/>
    </reaction>
</comment>
<dbReference type="EC" id="2.7.7.65" evidence="1"/>
<dbReference type="STRING" id="59374.FSU_1048"/>
<evidence type="ECO:0000313" key="7">
    <source>
        <dbReference type="EMBL" id="ACX74230.1"/>
    </source>
</evidence>
<dbReference type="InterPro" id="IPR029787">
    <property type="entry name" value="Nucleotide_cyclase"/>
</dbReference>
<protein>
    <recommendedName>
        <fullName evidence="1">diguanylate cyclase</fullName>
        <ecNumber evidence="1">2.7.7.65</ecNumber>
    </recommendedName>
</protein>
<sequence length="566" mass="64356">MGLKFSNLTNSIIIKSLLLLIVSMLVIVMIGTYVFTQRQMKTTLKLSYDTNETQLQQLANTVNNEMEQFASRLTLLAKTSEIQSMDKLIAAGYLKSFNISSLFISGESISLFDRSYNLVCNNSMLGSTKITYPIEFNRISPHRPTISPWFRDTDGTPKRAFGVVVSDRAMGDGRLVSNFSIRRLWKYFSEYKVGQNGILIACNGQGEILYHPDMRTWLDGIHKITELGLGDMNIKQDSDNSIRFVKLDNGKSYLINRTFNPTYDLGLIALQPKTEIDAMVSSVHHVSQIILFSSIIAILLVSLWQILIVCKPLNNLIDHISQITEGKLDIEEFKARSSQDEIGRLAKVFNQMHATIKRQIQELNAHRDMLEKEVKERTYELEQANKKLDLISRTDELTQLPNRRDMHRTIEKEVDRANRFKKAFSIIFIDIDHFKDVNDTYGHAAGDAVLKSVASTIRSLLRKYDVLARYGGEEFLTLLPETELKDAAHVAERFRKQIENQTIFFGGQEIKVTITLGVAQFDSGLGAERCIQLADKALYEGKEHGRNRVILWTDDQAVESTDKPLA</sequence>
<dbReference type="Gene3D" id="3.30.70.270">
    <property type="match status" value="1"/>
</dbReference>
<dbReference type="Pfam" id="PF00672">
    <property type="entry name" value="HAMP"/>
    <property type="match status" value="1"/>
</dbReference>
<dbReference type="EMBL" id="CP001792">
    <property type="protein sequence ID" value="ACX74230.1"/>
    <property type="molecule type" value="Genomic_DNA"/>
</dbReference>
<dbReference type="Gene3D" id="3.30.450.20">
    <property type="entry name" value="PAS domain"/>
    <property type="match status" value="1"/>
</dbReference>
<dbReference type="GO" id="GO:0007165">
    <property type="term" value="P:signal transduction"/>
    <property type="evidence" value="ECO:0007669"/>
    <property type="project" value="InterPro"/>
</dbReference>
<accession>C9RM68</accession>
<evidence type="ECO:0000256" key="4">
    <source>
        <dbReference type="SAM" id="Phobius"/>
    </source>
</evidence>
<dbReference type="Proteomes" id="UP000000517">
    <property type="component" value="Chromosome"/>
</dbReference>
<feature type="domain" description="GGDEF" evidence="6">
    <location>
        <begin position="422"/>
        <end position="554"/>
    </location>
</feature>
<dbReference type="GO" id="GO:0016020">
    <property type="term" value="C:membrane"/>
    <property type="evidence" value="ECO:0007669"/>
    <property type="project" value="InterPro"/>
</dbReference>
<dbReference type="RefSeq" id="WP_014545396.1">
    <property type="nucleotide sequence ID" value="NC_013410.1"/>
</dbReference>
<dbReference type="SMART" id="SM00304">
    <property type="entry name" value="HAMP"/>
    <property type="match status" value="1"/>
</dbReference>
<reference evidence="8" key="3">
    <citation type="submission" date="2010-08" db="EMBL/GenBank/DDBJ databases">
        <authorList>
            <person name="Durkin A.S."/>
            <person name="Nelson K.E."/>
            <person name="Morrison M."/>
            <person name="Forsberg C.W."/>
            <person name="Wilson D.B."/>
            <person name="Russell J.B."/>
            <person name="Cann I.K.O."/>
            <person name="Mackie R.I."/>
            <person name="White B.A."/>
        </authorList>
    </citation>
    <scope>NUCLEOTIDE SEQUENCE</scope>
    <source>
        <strain evidence="8">S85</strain>
    </source>
</reference>
<keyword evidence="4" id="KW-1133">Transmembrane helix</keyword>
<dbReference type="PROSITE" id="PS50885">
    <property type="entry name" value="HAMP"/>
    <property type="match status" value="1"/>
</dbReference>
<dbReference type="PROSITE" id="PS50887">
    <property type="entry name" value="GGDEF"/>
    <property type="match status" value="1"/>
</dbReference>
<dbReference type="CDD" id="cd01949">
    <property type="entry name" value="GGDEF"/>
    <property type="match status" value="1"/>
</dbReference>
<dbReference type="SUPFAM" id="SSF55073">
    <property type="entry name" value="Nucleotide cyclase"/>
    <property type="match status" value="1"/>
</dbReference>
<reference evidence="9" key="2">
    <citation type="submission" date="2010-08" db="EMBL/GenBank/DDBJ databases">
        <title>Complete sequence of Fibrobacter succinogenes subsp. succinogenes S85.</title>
        <authorList>
            <person name="Durkin A.S."/>
            <person name="Nelson K.E."/>
            <person name="Morrison M."/>
            <person name="Forsberg C.W."/>
            <person name="Wilson D.B."/>
            <person name="Russell J.B."/>
            <person name="Cann I.K.O."/>
            <person name="Mackie R.I."/>
            <person name="White B.A."/>
        </authorList>
    </citation>
    <scope>NUCLEOTIDE SEQUENCE [LARGE SCALE GENOMIC DNA]</scope>
    <source>
        <strain evidence="9">ATCC 19169 / S85</strain>
    </source>
</reference>
<evidence type="ECO:0000256" key="1">
    <source>
        <dbReference type="ARBA" id="ARBA00012528"/>
    </source>
</evidence>
<evidence type="ECO:0000313" key="9">
    <source>
        <dbReference type="Proteomes" id="UP000000517"/>
    </source>
</evidence>
<dbReference type="CDD" id="cd06225">
    <property type="entry name" value="HAMP"/>
    <property type="match status" value="1"/>
</dbReference>
<dbReference type="Pfam" id="PF00990">
    <property type="entry name" value="GGDEF"/>
    <property type="match status" value="1"/>
</dbReference>
<dbReference type="Gene3D" id="1.10.8.500">
    <property type="entry name" value="HAMP domain in histidine kinase"/>
    <property type="match status" value="1"/>
</dbReference>
<proteinExistence type="predicted"/>
<dbReference type="SMART" id="SM00267">
    <property type="entry name" value="GGDEF"/>
    <property type="match status" value="1"/>
</dbReference>
<dbReference type="OrthoDB" id="9812260at2"/>
<feature type="domain" description="HAMP" evidence="5">
    <location>
        <begin position="311"/>
        <end position="361"/>
    </location>
</feature>
<dbReference type="EMBL" id="CP002158">
    <property type="protein sequence ID" value="ADL27122.1"/>
    <property type="molecule type" value="Genomic_DNA"/>
</dbReference>
<keyword evidence="4" id="KW-0812">Transmembrane</keyword>
<dbReference type="KEGG" id="fsu:Fisuc_0618"/>
<dbReference type="PANTHER" id="PTHR45138:SF9">
    <property type="entry name" value="DIGUANYLATE CYCLASE DGCM-RELATED"/>
    <property type="match status" value="1"/>
</dbReference>
<name>C9RM68_FIBSS</name>
<dbReference type="InterPro" id="IPR043128">
    <property type="entry name" value="Rev_trsase/Diguanyl_cyclase"/>
</dbReference>
<feature type="coiled-coil region" evidence="3">
    <location>
        <begin position="353"/>
        <end position="387"/>
    </location>
</feature>
<evidence type="ECO:0000256" key="2">
    <source>
        <dbReference type="ARBA" id="ARBA00034247"/>
    </source>
</evidence>
<evidence type="ECO:0000259" key="5">
    <source>
        <dbReference type="PROSITE" id="PS50885"/>
    </source>
</evidence>
<dbReference type="PANTHER" id="PTHR45138">
    <property type="entry name" value="REGULATORY COMPONENTS OF SENSORY TRANSDUCTION SYSTEM"/>
    <property type="match status" value="1"/>
</dbReference>
<dbReference type="eggNOG" id="COG3850">
    <property type="taxonomic scope" value="Bacteria"/>
</dbReference>
<evidence type="ECO:0000259" key="6">
    <source>
        <dbReference type="PROSITE" id="PS50887"/>
    </source>
</evidence>
<organism evidence="8 9">
    <name type="scientific">Fibrobacter succinogenes (strain ATCC 19169 / S85)</name>
    <dbReference type="NCBI Taxonomy" id="59374"/>
    <lineage>
        <taxon>Bacteria</taxon>
        <taxon>Pseudomonadati</taxon>
        <taxon>Fibrobacterota</taxon>
        <taxon>Fibrobacteria</taxon>
        <taxon>Fibrobacterales</taxon>
        <taxon>Fibrobacteraceae</taxon>
        <taxon>Fibrobacter</taxon>
    </lineage>
</organism>
<dbReference type="eggNOG" id="COG3706">
    <property type="taxonomic scope" value="Bacteria"/>
</dbReference>
<dbReference type="Proteomes" id="UP000001497">
    <property type="component" value="Chromosome"/>
</dbReference>